<evidence type="ECO:0000256" key="2">
    <source>
        <dbReference type="ARBA" id="ARBA00023157"/>
    </source>
</evidence>
<dbReference type="InterPro" id="IPR010636">
    <property type="entry name" value="Class_II_hydrophobin"/>
</dbReference>
<proteinExistence type="inferred from homology"/>
<reference evidence="4 5" key="1">
    <citation type="journal article" date="2014" name="PLoS ONE">
        <title>De novo Genome Assembly of the Fungal Plant Pathogen Pyrenophora semeniperda.</title>
        <authorList>
            <person name="Soliai M.M."/>
            <person name="Meyer S.E."/>
            <person name="Udall J.A."/>
            <person name="Elzinga D.E."/>
            <person name="Hermansen R.A."/>
            <person name="Bodily P.M."/>
            <person name="Hart A.A."/>
            <person name="Coleman C.E."/>
        </authorList>
    </citation>
    <scope>NUCLEOTIDE SEQUENCE [LARGE SCALE GENOMIC DNA]</scope>
    <source>
        <strain evidence="4 5">CCB06</strain>
        <tissue evidence="4">Mycelium</tissue>
    </source>
</reference>
<feature type="chain" id="PRO_5018019248" evidence="3">
    <location>
        <begin position="19"/>
        <end position="94"/>
    </location>
</feature>
<accession>A0A3M7M526</accession>
<keyword evidence="2" id="KW-1015">Disulfide bond</keyword>
<keyword evidence="5" id="KW-1185">Reference proteome</keyword>
<protein>
    <submittedName>
        <fullName evidence="4">Fungal hydrophobin</fullName>
    </submittedName>
</protein>
<comment type="similarity">
    <text evidence="1">Belongs to the cerato-ulmin hydrophobin family.</text>
</comment>
<dbReference type="PANTHER" id="PTHR42341:SF1">
    <property type="entry name" value="HYDROPHOBIN"/>
    <property type="match status" value="1"/>
</dbReference>
<dbReference type="OrthoDB" id="4500971at2759"/>
<evidence type="ECO:0000256" key="1">
    <source>
        <dbReference type="ARBA" id="ARBA00009576"/>
    </source>
</evidence>
<dbReference type="InterPro" id="IPR036686">
    <property type="entry name" value="Class_II_Hydrophobin_sf"/>
</dbReference>
<dbReference type="CDD" id="cd23508">
    <property type="entry name" value="hydrophobin_II"/>
    <property type="match status" value="1"/>
</dbReference>
<dbReference type="Gene3D" id="3.20.120.10">
    <property type="entry name" value="Hydrophobin"/>
    <property type="match status" value="1"/>
</dbReference>
<dbReference type="EMBL" id="KE747818">
    <property type="protein sequence ID" value="RMZ69601.1"/>
    <property type="molecule type" value="Genomic_DNA"/>
</dbReference>
<dbReference type="GO" id="GO:0005576">
    <property type="term" value="C:extracellular region"/>
    <property type="evidence" value="ECO:0007669"/>
    <property type="project" value="InterPro"/>
</dbReference>
<sequence>MQFTITAVLAFAATAAFAAPLEGRQAGLCTSGNPVCCATDVLNLADLNCAPPTVTPTTVNSFISTCAASGQQAKCCLIPILGQALICSNVNPTA</sequence>
<organism evidence="4 5">
    <name type="scientific">Pyrenophora seminiperda CCB06</name>
    <dbReference type="NCBI Taxonomy" id="1302712"/>
    <lineage>
        <taxon>Eukaryota</taxon>
        <taxon>Fungi</taxon>
        <taxon>Dikarya</taxon>
        <taxon>Ascomycota</taxon>
        <taxon>Pezizomycotina</taxon>
        <taxon>Dothideomycetes</taxon>
        <taxon>Pleosporomycetidae</taxon>
        <taxon>Pleosporales</taxon>
        <taxon>Pleosporineae</taxon>
        <taxon>Pleosporaceae</taxon>
        <taxon>Pyrenophora</taxon>
    </lineage>
</organism>
<name>A0A3M7M526_9PLEO</name>
<evidence type="ECO:0000313" key="4">
    <source>
        <dbReference type="EMBL" id="RMZ69601.1"/>
    </source>
</evidence>
<evidence type="ECO:0000313" key="5">
    <source>
        <dbReference type="Proteomes" id="UP000265663"/>
    </source>
</evidence>
<dbReference type="Proteomes" id="UP000265663">
    <property type="component" value="Unassembled WGS sequence"/>
</dbReference>
<gene>
    <name evidence="4" type="ORF">GMOD_00006434</name>
</gene>
<dbReference type="AlphaFoldDB" id="A0A3M7M526"/>
<evidence type="ECO:0000256" key="3">
    <source>
        <dbReference type="SAM" id="SignalP"/>
    </source>
</evidence>
<dbReference type="Pfam" id="PF06766">
    <property type="entry name" value="Hydrophobin_2"/>
    <property type="match status" value="1"/>
</dbReference>
<keyword evidence="3" id="KW-0732">Signal</keyword>
<feature type="signal peptide" evidence="3">
    <location>
        <begin position="1"/>
        <end position="18"/>
    </location>
</feature>
<dbReference type="SUPFAM" id="SSF101751">
    <property type="entry name" value="Hydrophobin II, HfbII"/>
    <property type="match status" value="1"/>
</dbReference>
<dbReference type="PANTHER" id="PTHR42341">
    <property type="entry name" value="HYDROPHOBIN"/>
    <property type="match status" value="1"/>
</dbReference>